<sequence>MSVAAGLSSFSIANEAAGSGRVPAGFNNVVGIKPTPGIISNACVSGGGCVKTIETVSVFVLTAEDGMDVMRVIAGYDPDYPFSKPEADDVPLGIKAPPPRFRFGIPTGDVLHFFGDKDAERLFGEAVARLTEMGGEAVPVDFVPFEETQRILYDGPWISERALSLDKTLAEYGDAIHPVTRSILENSGQYSALDTFRAIHRIAELKCATRPVWDDIAVLLVPTSPTIYRKTEILEDPVALNARLGIYTNFVNLMGLCGVAVPNGFRADDLPSGVTFLGPGLSEATVAGIAAAFHRQTGLGLGMHLNASPGYEAAAPLPANHREIAVVGAQLSNMPLNHELTERGGVFRQSAKTASEYRLYTLDGTTPAKPGMQRDPEFAGPGIELEIWSLPLEGFADFVERIPQPLGIGKIEMADGSRVSGFLCESAGLAGASEITEYGGWRGFMARLNHSAGAGSPSGTEQ</sequence>
<dbReference type="Proteomes" id="UP000048926">
    <property type="component" value="Unassembled WGS sequence"/>
</dbReference>
<dbReference type="PANTHER" id="PTHR11895">
    <property type="entry name" value="TRANSAMIDASE"/>
    <property type="match status" value="1"/>
</dbReference>
<proteinExistence type="predicted"/>
<keyword evidence="4" id="KW-1185">Reference proteome</keyword>
<accession>A0A0M6YDV4</accession>
<evidence type="ECO:0000313" key="3">
    <source>
        <dbReference type="EMBL" id="CTQ47427.1"/>
    </source>
</evidence>
<dbReference type="InterPro" id="IPR023631">
    <property type="entry name" value="Amidase_dom"/>
</dbReference>
<dbReference type="AlphaFoldDB" id="A0A0M6YDV4"/>
<dbReference type="Pfam" id="PF21986">
    <property type="entry name" value="AH_C"/>
    <property type="match status" value="1"/>
</dbReference>
<dbReference type="Pfam" id="PF01425">
    <property type="entry name" value="Amidase"/>
    <property type="match status" value="1"/>
</dbReference>
<dbReference type="Gene3D" id="3.10.490.10">
    <property type="entry name" value="Gamma-glutamyl cyclotransferase-like"/>
    <property type="match status" value="1"/>
</dbReference>
<organism evidence="3 4">
    <name type="scientific">Roseibium aggregatum</name>
    <dbReference type="NCBI Taxonomy" id="187304"/>
    <lineage>
        <taxon>Bacteria</taxon>
        <taxon>Pseudomonadati</taxon>
        <taxon>Pseudomonadota</taxon>
        <taxon>Alphaproteobacteria</taxon>
        <taxon>Hyphomicrobiales</taxon>
        <taxon>Stappiaceae</taxon>
        <taxon>Roseibium</taxon>
    </lineage>
</organism>
<dbReference type="Gene3D" id="1.20.58.1700">
    <property type="match status" value="1"/>
</dbReference>
<evidence type="ECO:0000259" key="2">
    <source>
        <dbReference type="Pfam" id="PF21986"/>
    </source>
</evidence>
<dbReference type="Gene3D" id="3.90.1300.10">
    <property type="entry name" value="Amidase signature (AS) domain"/>
    <property type="match status" value="1"/>
</dbReference>
<dbReference type="PANTHER" id="PTHR11895:SF169">
    <property type="entry name" value="GLUTAMYL-TRNA(GLN) AMIDOTRANSFERASE"/>
    <property type="match status" value="1"/>
</dbReference>
<dbReference type="InterPro" id="IPR053844">
    <property type="entry name" value="AH_C"/>
</dbReference>
<protein>
    <submittedName>
        <fullName evidence="3">Allophanate hydrolase</fullName>
        <ecNumber evidence="3">3.5.1.54</ecNumber>
    </submittedName>
</protein>
<dbReference type="EC" id="3.5.1.54" evidence="3"/>
<name>A0A0M6YDV4_9HYPH</name>
<feature type="domain" description="Allophanate hydrolase C-terminal" evidence="2">
    <location>
        <begin position="323"/>
        <end position="445"/>
    </location>
</feature>
<dbReference type="EMBL" id="CXST01000007">
    <property type="protein sequence ID" value="CTQ47427.1"/>
    <property type="molecule type" value="Genomic_DNA"/>
</dbReference>
<gene>
    <name evidence="3" type="primary">atzF_2</name>
    <name evidence="3" type="ORF">LAL4801_05889</name>
</gene>
<evidence type="ECO:0000259" key="1">
    <source>
        <dbReference type="Pfam" id="PF01425"/>
    </source>
</evidence>
<keyword evidence="3" id="KW-0378">Hydrolase</keyword>
<dbReference type="InterPro" id="IPR000120">
    <property type="entry name" value="Amidase"/>
</dbReference>
<dbReference type="SUPFAM" id="SSF75304">
    <property type="entry name" value="Amidase signature (AS) enzymes"/>
    <property type="match status" value="1"/>
</dbReference>
<dbReference type="GO" id="GO:0004039">
    <property type="term" value="F:allophanate hydrolase activity"/>
    <property type="evidence" value="ECO:0007669"/>
    <property type="project" value="UniProtKB-EC"/>
</dbReference>
<feature type="domain" description="Amidase" evidence="1">
    <location>
        <begin position="2"/>
        <end position="286"/>
    </location>
</feature>
<reference evidence="4" key="1">
    <citation type="submission" date="2015-07" db="EMBL/GenBank/DDBJ databases">
        <authorList>
            <person name="Rodrigo-Torres Lidia"/>
            <person name="Arahal R.David."/>
        </authorList>
    </citation>
    <scope>NUCLEOTIDE SEQUENCE [LARGE SCALE GENOMIC DNA]</scope>
    <source>
        <strain evidence="4">CECT 4801</strain>
    </source>
</reference>
<dbReference type="InterPro" id="IPR036928">
    <property type="entry name" value="AS_sf"/>
</dbReference>
<evidence type="ECO:0000313" key="4">
    <source>
        <dbReference type="Proteomes" id="UP000048926"/>
    </source>
</evidence>